<feature type="transmembrane region" description="Helical" evidence="10">
    <location>
        <begin position="290"/>
        <end position="310"/>
    </location>
</feature>
<evidence type="ECO:0000256" key="1">
    <source>
        <dbReference type="ARBA" id="ARBA00004651"/>
    </source>
</evidence>
<evidence type="ECO:0000256" key="8">
    <source>
        <dbReference type="ARBA" id="ARBA00023136"/>
    </source>
</evidence>
<evidence type="ECO:0000313" key="11">
    <source>
        <dbReference type="EMBL" id="RZD16163.1"/>
    </source>
</evidence>
<feature type="transmembrane region" description="Helical" evidence="10">
    <location>
        <begin position="6"/>
        <end position="26"/>
    </location>
</feature>
<evidence type="ECO:0000256" key="4">
    <source>
        <dbReference type="ARBA" id="ARBA00022475"/>
    </source>
</evidence>
<sequence length="463" mass="52540">MTYNILPPFQFCRIILFSAVILSFLYEYYITGKLRYRFHILNIIAYIVKFLERIMYNFSNKYLGGVLFTILSLLIAAFLSVIIGFILAQISIWLLVIFFIFILSSFLSSGGLNHAALTVYHDLKNDGISRARTNLKALAGRDSENMNESEISRAVVESVAENTGDGIGSLVFYTAAGFAVGRLSVSFDFYDRYCAKSAAFLSSLFYYLMATLYGIAGAGLPSINMHGINFNGYSGNNCGIILTNMLIFGIAGAVIYKTSNLMDSLVGYKNKKYIKFGKFSARLDDVLNYVPFRITAVFMLFSLIILNFFYKNKKSYNNNQYKNLTNNNACRVYENNKPDKDDKSKDDKHENNHLKNKRGSYYNKLYNYNNNYDFNNAVKSWRKFRKMHPSPNAGQLEAIMAGALKVRLGGTNYYGGIESNRPVIGFENYDYANTEDIMKSLNIMRITSIILIISLCFVGLILF</sequence>
<feature type="transmembrane region" description="Helical" evidence="10">
    <location>
        <begin position="204"/>
        <end position="223"/>
    </location>
</feature>
<evidence type="ECO:0000256" key="7">
    <source>
        <dbReference type="ARBA" id="ARBA00022989"/>
    </source>
</evidence>
<comment type="subcellular location">
    <subcellularLocation>
        <location evidence="1">Cell membrane</location>
        <topology evidence="1">Multi-pass membrane protein</topology>
    </subcellularLocation>
</comment>
<dbReference type="GO" id="GO:0048472">
    <property type="term" value="F:threonine-phosphate decarboxylase activity"/>
    <property type="evidence" value="ECO:0007669"/>
    <property type="project" value="InterPro"/>
</dbReference>
<keyword evidence="8 10" id="KW-0472">Membrane</keyword>
<dbReference type="GO" id="GO:0005886">
    <property type="term" value="C:plasma membrane"/>
    <property type="evidence" value="ECO:0007669"/>
    <property type="project" value="UniProtKB-SubCell"/>
</dbReference>
<evidence type="ECO:0000256" key="10">
    <source>
        <dbReference type="SAM" id="Phobius"/>
    </source>
</evidence>
<keyword evidence="5" id="KW-0169">Cobalamin biosynthesis</keyword>
<evidence type="ECO:0000256" key="9">
    <source>
        <dbReference type="SAM" id="MobiDB-lite"/>
    </source>
</evidence>
<dbReference type="Pfam" id="PF03186">
    <property type="entry name" value="CobD_Cbib"/>
    <property type="match status" value="2"/>
</dbReference>
<evidence type="ECO:0000256" key="2">
    <source>
        <dbReference type="ARBA" id="ARBA00004953"/>
    </source>
</evidence>
<comment type="caution">
    <text evidence="11">The sequence shown here is derived from an EMBL/GenBank/DDBJ whole genome shotgun (WGS) entry which is preliminary data.</text>
</comment>
<comment type="similarity">
    <text evidence="3">Belongs to the CobD/CbiB family.</text>
</comment>
<evidence type="ECO:0000256" key="3">
    <source>
        <dbReference type="ARBA" id="ARBA00006263"/>
    </source>
</evidence>
<feature type="transmembrane region" description="Helical" evidence="10">
    <location>
        <begin position="62"/>
        <end position="85"/>
    </location>
</feature>
<dbReference type="AlphaFoldDB" id="A0A519BFX0"/>
<dbReference type="PANTHER" id="PTHR34308:SF1">
    <property type="entry name" value="COBALAMIN BIOSYNTHESIS PROTEIN CBIB"/>
    <property type="match status" value="1"/>
</dbReference>
<organism evidence="11 12">
    <name type="scientific">Acididesulfobacter guangdongensis</name>
    <dbReference type="NCBI Taxonomy" id="2597225"/>
    <lineage>
        <taxon>Bacteria</taxon>
        <taxon>Deltaproteobacteria</taxon>
        <taxon>Candidatus Acidulodesulfobacterales</taxon>
        <taxon>Candidatus Acididesulfobacter</taxon>
    </lineage>
</organism>
<gene>
    <name evidence="11" type="ORF">EVJ46_08225</name>
</gene>
<evidence type="ECO:0000313" key="12">
    <source>
        <dbReference type="Proteomes" id="UP000316562"/>
    </source>
</evidence>
<dbReference type="GO" id="GO:0009236">
    <property type="term" value="P:cobalamin biosynthetic process"/>
    <property type="evidence" value="ECO:0007669"/>
    <property type="project" value="UniProtKB-UniPathway"/>
</dbReference>
<keyword evidence="4" id="KW-1003">Cell membrane</keyword>
<feature type="transmembrane region" description="Helical" evidence="10">
    <location>
        <begin position="235"/>
        <end position="256"/>
    </location>
</feature>
<feature type="region of interest" description="Disordered" evidence="9">
    <location>
        <begin position="333"/>
        <end position="355"/>
    </location>
</feature>
<dbReference type="UniPathway" id="UPA00148"/>
<evidence type="ECO:0000256" key="6">
    <source>
        <dbReference type="ARBA" id="ARBA00022692"/>
    </source>
</evidence>
<name>A0A519BFX0_ACIG2</name>
<accession>A0A519BFX0</accession>
<proteinExistence type="inferred from homology"/>
<dbReference type="PANTHER" id="PTHR34308">
    <property type="entry name" value="COBALAMIN BIOSYNTHESIS PROTEIN CBIB"/>
    <property type="match status" value="1"/>
</dbReference>
<dbReference type="EMBL" id="SGBC01000003">
    <property type="protein sequence ID" value="RZD16163.1"/>
    <property type="molecule type" value="Genomic_DNA"/>
</dbReference>
<dbReference type="Proteomes" id="UP000316562">
    <property type="component" value="Unassembled WGS sequence"/>
</dbReference>
<keyword evidence="7 10" id="KW-1133">Transmembrane helix</keyword>
<feature type="transmembrane region" description="Helical" evidence="10">
    <location>
        <begin position="443"/>
        <end position="462"/>
    </location>
</feature>
<reference evidence="11 12" key="1">
    <citation type="journal article" date="2019" name="ISME J.">
        <title>Insights into ecological role of a new deltaproteobacterial order Candidatus Acidulodesulfobacterales by metagenomics and metatranscriptomics.</title>
        <authorList>
            <person name="Tan S."/>
            <person name="Liu J."/>
            <person name="Fang Y."/>
            <person name="Hedlund B.P."/>
            <person name="Lian Z.H."/>
            <person name="Huang L.Y."/>
            <person name="Li J.T."/>
            <person name="Huang L.N."/>
            <person name="Li W.J."/>
            <person name="Jiang H.C."/>
            <person name="Dong H.L."/>
            <person name="Shu W.S."/>
        </authorList>
    </citation>
    <scope>NUCLEOTIDE SEQUENCE [LARGE SCALE GENOMIC DNA]</scope>
    <source>
        <strain evidence="11">AP2</strain>
    </source>
</reference>
<feature type="transmembrane region" description="Helical" evidence="10">
    <location>
        <begin position="92"/>
        <end position="112"/>
    </location>
</feature>
<dbReference type="InterPro" id="IPR004485">
    <property type="entry name" value="Cobalamin_biosynth_CobD/CbiB"/>
</dbReference>
<comment type="pathway">
    <text evidence="2">Cofactor biosynthesis; adenosylcobalamin biosynthesis.</text>
</comment>
<evidence type="ECO:0000256" key="5">
    <source>
        <dbReference type="ARBA" id="ARBA00022573"/>
    </source>
</evidence>
<protein>
    <submittedName>
        <fullName evidence="11">Cobalamin biosynthesis protein</fullName>
    </submittedName>
</protein>
<keyword evidence="6 10" id="KW-0812">Transmembrane</keyword>
<feature type="compositionally biased region" description="Basic and acidic residues" evidence="9">
    <location>
        <begin position="334"/>
        <end position="353"/>
    </location>
</feature>